<dbReference type="Gene3D" id="3.40.50.300">
    <property type="entry name" value="P-loop containing nucleotide triphosphate hydrolases"/>
    <property type="match status" value="1"/>
</dbReference>
<dbReference type="InterPro" id="IPR007695">
    <property type="entry name" value="DNA_mismatch_repair_MutS-lik_N"/>
</dbReference>
<dbReference type="EMBL" id="JBANQN010000009">
    <property type="protein sequence ID" value="KAK6781115.1"/>
    <property type="molecule type" value="Genomic_DNA"/>
</dbReference>
<evidence type="ECO:0000313" key="6">
    <source>
        <dbReference type="EMBL" id="KAK6781115.1"/>
    </source>
</evidence>
<keyword evidence="2" id="KW-0227">DNA damage</keyword>
<keyword evidence="3" id="KW-0067">ATP-binding</keyword>
<dbReference type="InterPro" id="IPR016151">
    <property type="entry name" value="DNA_mismatch_repair_MutS_N"/>
</dbReference>
<dbReference type="SUPFAM" id="SSF55271">
    <property type="entry name" value="DNA repair protein MutS, domain I"/>
    <property type="match status" value="1"/>
</dbReference>
<dbReference type="AlphaFoldDB" id="A0AAN8T3N2"/>
<dbReference type="PANTHER" id="PTHR48448:SF1">
    <property type="entry name" value="MUTL PROTEIN ISOFORM 1"/>
    <property type="match status" value="1"/>
</dbReference>
<sequence>MYWVTAKNVAVSVPRWRSLSLFLRPPLRQRFFSFSPLILYVFCEDVGWWWWCETVSWILSGGTHFFVKLKRIQMLCREQMRCLEERKFFATMAKKLKQPKSVPEEKDYVNIMWWKERVEFLRKPSSVLLAKRLTYCNLLGVDPSLRNGSLKEGTLNSEMLQFKSKFPREVLLCRVGDFYEAIGFDACILVEYAGLNPFGGLRSDSIPKAGCPVVNLRQTLDDLTRNGFSVCVVEEVQGPTQARARKSRFISGHAHPGSPYVFGLVGDDQDLDFPEPMPVVGISRSAKGYCIISVYETMKTYSVEDGLTEEAVVTKLRTCRCHHLFLHNSLKNNSSVGFRSSEVVRHDPDQGNGTNGWRETVILSEQQCSRLEGLLTGTSRWGEFGEGGLLWGECNARQQEWLDGNPIDELLFKVKELYGLDDDIPFRNVTVVSENRPHPLHLGTATQIGAIPTEGIPCLLKVLLPPHCSGLPVLYIRDLLLNPPAYEISSDIQGACRLMMSVTCSIPDFTCISSAKLVKLLELREANHVEFCKIKSMVKEILQLYRNSELRAIVELLMDPTWVATGLKVDFDTLVNECEKISCRISEIISVNGESDQKISSYPIIPNDFFEDMELLWKGRVKRIHLEEAYAEVEEAADALSLAITEDFLPIISRIRSTMAPLGGTKGEILYAREHGAVWFKGKRFVPTVWAGTAGEEQIKHLRPALDSKGKKVGEEWFTTMRVEDAIARYHEASAKAKSRVLELLRGLSSELLSKINILIFASVLNVIAKSLFSHVSEGRRRNWIFPTITQSNKCQDTQALNGTEGLKIIGLSPYWFDAARGTGVQNTVDMQSMFLLTGPNGGGKSSLLRSLCAAALLGMCGFMVPAESAVIPHFDSIMLHMKSYDSPADGKSSFQIEMSEIRSLITGATSSSLVLIDEICRGTETAKGTCIAGSVIETLDAIGCLGIVSTHLHGIFDLPLKIKNTVYKAMGAEYVDGQPIPTWKLIDGVCKESLAFETAQREGIPEILIQRAEELYNSAYGNQIPRKKDQIRPLCSDIDLNSTDKSSDQLNGTRQIALDSTTKLMHRMGISSKKLEDAICLICEKKLIELYKMKNPSEMAMVNCVLIAAREQPAPSTIGASSVYIMLRPDKKLYVGQTDDLEGRVRAHRLKEGMENASFVYFLVPGKSIACQLETLLINQLPNYGFHLTNVADGKHRNFGTTNLSPEPSTALR</sequence>
<dbReference type="InterPro" id="IPR027417">
    <property type="entry name" value="P-loop_NTPase"/>
</dbReference>
<evidence type="ECO:0000256" key="2">
    <source>
        <dbReference type="ARBA" id="ARBA00022763"/>
    </source>
</evidence>
<evidence type="ECO:0000256" key="4">
    <source>
        <dbReference type="ARBA" id="ARBA00023125"/>
    </source>
</evidence>
<comment type="caution">
    <text evidence="6">The sequence shown here is derived from an EMBL/GenBank/DDBJ whole genome shotgun (WGS) entry which is preliminary data.</text>
</comment>
<dbReference type="SMART" id="SM00534">
    <property type="entry name" value="MUTSac"/>
    <property type="match status" value="1"/>
</dbReference>
<dbReference type="SUPFAM" id="SSF52540">
    <property type="entry name" value="P-loop containing nucleoside triphosphate hydrolases"/>
    <property type="match status" value="1"/>
</dbReference>
<dbReference type="GO" id="GO:0030983">
    <property type="term" value="F:mismatched DNA binding"/>
    <property type="evidence" value="ECO:0007669"/>
    <property type="project" value="InterPro"/>
</dbReference>
<accession>A0AAN8T3N2</accession>
<dbReference type="Pfam" id="PF00488">
    <property type="entry name" value="MutS_V"/>
    <property type="match status" value="1"/>
</dbReference>
<dbReference type="FunFam" id="3.40.1170.10:FF:000005">
    <property type="entry name" value="DNA mismatch repair protein MSH1, mitochondrial"/>
    <property type="match status" value="1"/>
</dbReference>
<dbReference type="InterPro" id="IPR035901">
    <property type="entry name" value="GIY-YIG_endonuc_sf"/>
</dbReference>
<dbReference type="PANTHER" id="PTHR48448">
    <property type="entry name" value="MUTL PROTEIN ISOFORM 1"/>
    <property type="match status" value="1"/>
</dbReference>
<evidence type="ECO:0000259" key="5">
    <source>
        <dbReference type="PROSITE" id="PS00486"/>
    </source>
</evidence>
<dbReference type="Proteomes" id="UP001371456">
    <property type="component" value="Unassembled WGS sequence"/>
</dbReference>
<organism evidence="6 7">
    <name type="scientific">Solanum bulbocastanum</name>
    <name type="common">Wild potato</name>
    <dbReference type="NCBI Taxonomy" id="147425"/>
    <lineage>
        <taxon>Eukaryota</taxon>
        <taxon>Viridiplantae</taxon>
        <taxon>Streptophyta</taxon>
        <taxon>Embryophyta</taxon>
        <taxon>Tracheophyta</taxon>
        <taxon>Spermatophyta</taxon>
        <taxon>Magnoliopsida</taxon>
        <taxon>eudicotyledons</taxon>
        <taxon>Gunneridae</taxon>
        <taxon>Pentapetalae</taxon>
        <taxon>asterids</taxon>
        <taxon>lamiids</taxon>
        <taxon>Solanales</taxon>
        <taxon>Solanaceae</taxon>
        <taxon>Solanoideae</taxon>
        <taxon>Solaneae</taxon>
        <taxon>Solanum</taxon>
    </lineage>
</organism>
<dbReference type="SUPFAM" id="SSF82771">
    <property type="entry name" value="GIY-YIG endonuclease"/>
    <property type="match status" value="1"/>
</dbReference>
<reference evidence="6 7" key="1">
    <citation type="submission" date="2024-02" db="EMBL/GenBank/DDBJ databases">
        <title>de novo genome assembly of Solanum bulbocastanum strain 11H21.</title>
        <authorList>
            <person name="Hosaka A.J."/>
        </authorList>
    </citation>
    <scope>NUCLEOTIDE SEQUENCE [LARGE SCALE GENOMIC DNA]</scope>
    <source>
        <tissue evidence="6">Young leaves</tissue>
    </source>
</reference>
<keyword evidence="1" id="KW-0547">Nucleotide-binding</keyword>
<dbReference type="InterPro" id="IPR000432">
    <property type="entry name" value="DNA_mismatch_repair_MutS_C"/>
</dbReference>
<dbReference type="InterPro" id="IPR053276">
    <property type="entry name" value="MtDNA_mismatch_repair_MutS"/>
</dbReference>
<dbReference type="GO" id="GO:0005524">
    <property type="term" value="F:ATP binding"/>
    <property type="evidence" value="ECO:0007669"/>
    <property type="project" value="UniProtKB-KW"/>
</dbReference>
<dbReference type="FunFam" id="3.40.50.300:FF:001188">
    <property type="entry name" value="DNA mismatch repair protein"/>
    <property type="match status" value="1"/>
</dbReference>
<name>A0AAN8T3N2_SOLBU</name>
<keyword evidence="7" id="KW-1185">Reference proteome</keyword>
<evidence type="ECO:0000313" key="7">
    <source>
        <dbReference type="Proteomes" id="UP001371456"/>
    </source>
</evidence>
<feature type="domain" description="DNA mismatch repair proteins mutS family" evidence="5">
    <location>
        <begin position="913"/>
        <end position="929"/>
    </location>
</feature>
<dbReference type="CDD" id="cd03243">
    <property type="entry name" value="ABC_MutS_homologs"/>
    <property type="match status" value="1"/>
</dbReference>
<dbReference type="Pfam" id="PF01624">
    <property type="entry name" value="MutS_I"/>
    <property type="match status" value="1"/>
</dbReference>
<dbReference type="PROSITE" id="PS00486">
    <property type="entry name" value="DNA_MISMATCH_REPAIR_2"/>
    <property type="match status" value="1"/>
</dbReference>
<protein>
    <recommendedName>
        <fullName evidence="5">DNA mismatch repair proteins mutS family domain-containing protein</fullName>
    </recommendedName>
</protein>
<evidence type="ECO:0000256" key="1">
    <source>
        <dbReference type="ARBA" id="ARBA00022741"/>
    </source>
</evidence>
<proteinExistence type="predicted"/>
<gene>
    <name evidence="6" type="ORF">RDI58_023299</name>
</gene>
<dbReference type="GO" id="GO:0006298">
    <property type="term" value="P:mismatch repair"/>
    <property type="evidence" value="ECO:0007669"/>
    <property type="project" value="InterPro"/>
</dbReference>
<evidence type="ECO:0000256" key="3">
    <source>
        <dbReference type="ARBA" id="ARBA00022840"/>
    </source>
</evidence>
<keyword evidence="4" id="KW-0238">DNA-binding</keyword>
<dbReference type="Gene3D" id="3.40.1170.10">
    <property type="entry name" value="DNA repair protein MutS, domain I"/>
    <property type="match status" value="1"/>
</dbReference>